<dbReference type="GeneID" id="79803240"/>
<evidence type="ECO:0000313" key="2">
    <source>
        <dbReference type="EMBL" id="EDM88806.1"/>
    </source>
</evidence>
<sequence>MNGKQKAIRWMKYHAGSTIVLALFVFVACLGGFDMQPALLILSFAIAAVLLFSIEYLFWKAVIWIMGARFVANLLNDPWIIKK</sequence>
<organism evidence="2 3">
    <name type="scientific">Blautia obeum ATCC 29174</name>
    <dbReference type="NCBI Taxonomy" id="411459"/>
    <lineage>
        <taxon>Bacteria</taxon>
        <taxon>Bacillati</taxon>
        <taxon>Bacillota</taxon>
        <taxon>Clostridia</taxon>
        <taxon>Lachnospirales</taxon>
        <taxon>Lachnospiraceae</taxon>
        <taxon>Blautia</taxon>
    </lineage>
</organism>
<accession>A5ZPL0</accession>
<keyword evidence="1" id="KW-0812">Transmembrane</keyword>
<dbReference type="AlphaFoldDB" id="A5ZPL0"/>
<feature type="transmembrane region" description="Helical" evidence="1">
    <location>
        <begin position="39"/>
        <end position="59"/>
    </location>
</feature>
<keyword evidence="1" id="KW-0472">Membrane</keyword>
<dbReference type="EMBL" id="AAVO02000002">
    <property type="protein sequence ID" value="EDM88806.1"/>
    <property type="molecule type" value="Genomic_DNA"/>
</dbReference>
<protein>
    <submittedName>
        <fullName evidence="2">Uncharacterized protein</fullName>
    </submittedName>
</protein>
<dbReference type="HOGENOM" id="CLU_2535886_0_0_9"/>
<keyword evidence="1" id="KW-1133">Transmembrane helix</keyword>
<name>A5ZPL0_9FIRM</name>
<dbReference type="Proteomes" id="UP000006002">
    <property type="component" value="Unassembled WGS sequence"/>
</dbReference>
<evidence type="ECO:0000313" key="3">
    <source>
        <dbReference type="Proteomes" id="UP000006002"/>
    </source>
</evidence>
<reference evidence="2 3" key="1">
    <citation type="submission" date="2007-03" db="EMBL/GenBank/DDBJ databases">
        <authorList>
            <person name="Fulton L."/>
            <person name="Clifton S."/>
            <person name="Fulton B."/>
            <person name="Xu J."/>
            <person name="Minx P."/>
            <person name="Pepin K.H."/>
            <person name="Johnson M."/>
            <person name="Thiruvilangam P."/>
            <person name="Bhonagiri V."/>
            <person name="Nash W.E."/>
            <person name="Mardis E.R."/>
            <person name="Wilson R.K."/>
        </authorList>
    </citation>
    <scope>NUCLEOTIDE SEQUENCE [LARGE SCALE GENOMIC DNA]</scope>
    <source>
        <strain evidence="2 3">ATCC 29174</strain>
    </source>
</reference>
<reference evidence="2 3" key="2">
    <citation type="submission" date="2007-04" db="EMBL/GenBank/DDBJ databases">
        <title>Draft genome sequence of Ruminococcus obeum (ATCC 29174).</title>
        <authorList>
            <person name="Sudarsanam P."/>
            <person name="Ley R."/>
            <person name="Guruge J."/>
            <person name="Turnbaugh P.J."/>
            <person name="Mahowald M."/>
            <person name="Liep D."/>
            <person name="Gordon J."/>
        </authorList>
    </citation>
    <scope>NUCLEOTIDE SEQUENCE [LARGE SCALE GENOMIC DNA]</scope>
    <source>
        <strain evidence="2 3">ATCC 29174</strain>
    </source>
</reference>
<gene>
    <name evidence="2" type="ORF">RUMOBE_00927</name>
</gene>
<proteinExistence type="predicted"/>
<evidence type="ECO:0000256" key="1">
    <source>
        <dbReference type="SAM" id="Phobius"/>
    </source>
</evidence>
<comment type="caution">
    <text evidence="2">The sequence shown here is derived from an EMBL/GenBank/DDBJ whole genome shotgun (WGS) entry which is preliminary data.</text>
</comment>
<dbReference type="RefSeq" id="WP_005427073.1">
    <property type="nucleotide sequence ID" value="NZ_CP102265.1"/>
</dbReference>
<dbReference type="PROSITE" id="PS51257">
    <property type="entry name" value="PROKAR_LIPOPROTEIN"/>
    <property type="match status" value="1"/>
</dbReference>
<feature type="transmembrane region" description="Helical" evidence="1">
    <location>
        <begin position="12"/>
        <end position="33"/>
    </location>
</feature>